<comment type="caution">
    <text evidence="1">The sequence shown here is derived from an EMBL/GenBank/DDBJ whole genome shotgun (WGS) entry which is preliminary data.</text>
</comment>
<gene>
    <name evidence="1" type="ORF">IPP15_12690</name>
</gene>
<evidence type="ECO:0000313" key="1">
    <source>
        <dbReference type="EMBL" id="MBK9983243.1"/>
    </source>
</evidence>
<dbReference type="EMBL" id="JADKGY010000014">
    <property type="protein sequence ID" value="MBK9983243.1"/>
    <property type="molecule type" value="Genomic_DNA"/>
</dbReference>
<dbReference type="Proteomes" id="UP000808337">
    <property type="component" value="Unassembled WGS sequence"/>
</dbReference>
<evidence type="ECO:0000313" key="2">
    <source>
        <dbReference type="Proteomes" id="UP000808337"/>
    </source>
</evidence>
<accession>A0A9D7SWG2</accession>
<dbReference type="AlphaFoldDB" id="A0A9D7SWG2"/>
<organism evidence="1 2">
    <name type="scientific">Candidatus Opimibacter skivensis</name>
    <dbReference type="NCBI Taxonomy" id="2982028"/>
    <lineage>
        <taxon>Bacteria</taxon>
        <taxon>Pseudomonadati</taxon>
        <taxon>Bacteroidota</taxon>
        <taxon>Saprospiria</taxon>
        <taxon>Saprospirales</taxon>
        <taxon>Saprospiraceae</taxon>
        <taxon>Candidatus Opimibacter</taxon>
    </lineage>
</organism>
<proteinExistence type="predicted"/>
<name>A0A9D7SWG2_9BACT</name>
<protein>
    <submittedName>
        <fullName evidence="1">Uncharacterized protein</fullName>
    </submittedName>
</protein>
<sequence>MWAAYHTDSCSLYQVWKGHVKLQGAVYDNAHGPQPISIGNAWLKNPYGQPWKVTKGGQPVLKEVQYGGHAIKNGYACMMYLLKCKMALYSV</sequence>
<reference evidence="1 2" key="1">
    <citation type="submission" date="2020-10" db="EMBL/GenBank/DDBJ databases">
        <title>Connecting structure to function with the recovery of over 1000 high-quality activated sludge metagenome-assembled genomes encoding full-length rRNA genes using long-read sequencing.</title>
        <authorList>
            <person name="Singleton C.M."/>
            <person name="Petriglieri F."/>
            <person name="Kristensen J.M."/>
            <person name="Kirkegaard R.H."/>
            <person name="Michaelsen T.Y."/>
            <person name="Andersen M.H."/>
            <person name="Karst S.M."/>
            <person name="Dueholm M.S."/>
            <person name="Nielsen P.H."/>
            <person name="Albertsen M."/>
        </authorList>
    </citation>
    <scope>NUCLEOTIDE SEQUENCE [LARGE SCALE GENOMIC DNA]</scope>
    <source>
        <strain evidence="1">Ribe_18-Q3-R11-54_MAXAC.273</strain>
    </source>
</reference>